<protein>
    <submittedName>
        <fullName evidence="2">Uncharacterized protein</fullName>
    </submittedName>
</protein>
<proteinExistence type="predicted"/>
<organism evidence="2 3">
    <name type="scientific">Pleuronectes platessa</name>
    <name type="common">European plaice</name>
    <dbReference type="NCBI Taxonomy" id="8262"/>
    <lineage>
        <taxon>Eukaryota</taxon>
        <taxon>Metazoa</taxon>
        <taxon>Chordata</taxon>
        <taxon>Craniata</taxon>
        <taxon>Vertebrata</taxon>
        <taxon>Euteleostomi</taxon>
        <taxon>Actinopterygii</taxon>
        <taxon>Neopterygii</taxon>
        <taxon>Teleostei</taxon>
        <taxon>Neoteleostei</taxon>
        <taxon>Acanthomorphata</taxon>
        <taxon>Carangaria</taxon>
        <taxon>Pleuronectiformes</taxon>
        <taxon>Pleuronectoidei</taxon>
        <taxon>Pleuronectidae</taxon>
        <taxon>Pleuronectes</taxon>
    </lineage>
</organism>
<dbReference type="AlphaFoldDB" id="A0A9N7TGJ1"/>
<accession>A0A9N7TGJ1</accession>
<gene>
    <name evidence="2" type="ORF">PLEPLA_LOCUS197</name>
</gene>
<evidence type="ECO:0000256" key="1">
    <source>
        <dbReference type="SAM" id="MobiDB-lite"/>
    </source>
</evidence>
<evidence type="ECO:0000313" key="2">
    <source>
        <dbReference type="EMBL" id="CAB1412505.1"/>
    </source>
</evidence>
<dbReference type="Proteomes" id="UP001153269">
    <property type="component" value="Unassembled WGS sequence"/>
</dbReference>
<evidence type="ECO:0000313" key="3">
    <source>
        <dbReference type="Proteomes" id="UP001153269"/>
    </source>
</evidence>
<reference evidence="2" key="1">
    <citation type="submission" date="2020-03" db="EMBL/GenBank/DDBJ databases">
        <authorList>
            <person name="Weist P."/>
        </authorList>
    </citation>
    <scope>NUCLEOTIDE SEQUENCE</scope>
</reference>
<sequence>MKKPNTSMDAAADGPQVSHQQSPSSGEHLCHRDDFKLEPTGCVMTQGAGAGAVPSDLQSSPSFSQAAGPCRPITVWDLVLYVLLQERGHKDPLRLQGHRHVSVTSPPKALKTSGEIRAHRVLAADVLEMQETVQTGKYKRSARIIRIPAISAFMPGQFNQKRSPGAGGASNSRPVEVCANWTNIPADVNSI</sequence>
<feature type="region of interest" description="Disordered" evidence="1">
    <location>
        <begin position="1"/>
        <end position="32"/>
    </location>
</feature>
<dbReference type="EMBL" id="CADEAL010000003">
    <property type="protein sequence ID" value="CAB1412505.1"/>
    <property type="molecule type" value="Genomic_DNA"/>
</dbReference>
<comment type="caution">
    <text evidence="2">The sequence shown here is derived from an EMBL/GenBank/DDBJ whole genome shotgun (WGS) entry which is preliminary data.</text>
</comment>
<name>A0A9N7TGJ1_PLEPL</name>
<keyword evidence="3" id="KW-1185">Reference proteome</keyword>